<feature type="region of interest" description="Disordered" evidence="1">
    <location>
        <begin position="25"/>
        <end position="48"/>
    </location>
</feature>
<protein>
    <submittedName>
        <fullName evidence="4">GDSL-like Lipase/Acylhydrolase family protein</fullName>
    </submittedName>
</protein>
<dbReference type="RefSeq" id="WP_235003871.1">
    <property type="nucleotide sequence ID" value="NZ_FNVD01000027.1"/>
</dbReference>
<dbReference type="EMBL" id="FNVD01000027">
    <property type="protein sequence ID" value="SEG30204.1"/>
    <property type="molecule type" value="Genomic_DNA"/>
</dbReference>
<dbReference type="PROSITE" id="PS51257">
    <property type="entry name" value="PROKAR_LIPOPROTEIN"/>
    <property type="match status" value="1"/>
</dbReference>
<dbReference type="InterPro" id="IPR036514">
    <property type="entry name" value="SGNH_hydro_sf"/>
</dbReference>
<evidence type="ECO:0000313" key="4">
    <source>
        <dbReference type="EMBL" id="SEG30204.1"/>
    </source>
</evidence>
<evidence type="ECO:0000313" key="5">
    <source>
        <dbReference type="Proteomes" id="UP000236742"/>
    </source>
</evidence>
<name>A0A1H5Z1T3_9RHOB</name>
<dbReference type="InterPro" id="IPR013830">
    <property type="entry name" value="SGNH_hydro"/>
</dbReference>
<keyword evidence="2" id="KW-0732">Signal</keyword>
<dbReference type="Proteomes" id="UP000236742">
    <property type="component" value="Unassembled WGS sequence"/>
</dbReference>
<feature type="signal peptide" evidence="2">
    <location>
        <begin position="1"/>
        <end position="22"/>
    </location>
</feature>
<feature type="compositionally biased region" description="Basic and acidic residues" evidence="1">
    <location>
        <begin position="39"/>
        <end position="48"/>
    </location>
</feature>
<dbReference type="Gene3D" id="3.40.50.1110">
    <property type="entry name" value="SGNH hydrolase"/>
    <property type="match status" value="1"/>
</dbReference>
<dbReference type="Pfam" id="PF13472">
    <property type="entry name" value="Lipase_GDSL_2"/>
    <property type="match status" value="1"/>
</dbReference>
<feature type="chain" id="PRO_5009291141" evidence="2">
    <location>
        <begin position="23"/>
        <end position="271"/>
    </location>
</feature>
<dbReference type="AlphaFoldDB" id="A0A1H5Z1T3"/>
<accession>A0A1H5Z1T3</accession>
<evidence type="ECO:0000259" key="3">
    <source>
        <dbReference type="Pfam" id="PF13472"/>
    </source>
</evidence>
<dbReference type="GO" id="GO:0016788">
    <property type="term" value="F:hydrolase activity, acting on ester bonds"/>
    <property type="evidence" value="ECO:0007669"/>
    <property type="project" value="UniProtKB-ARBA"/>
</dbReference>
<dbReference type="SUPFAM" id="SSF52266">
    <property type="entry name" value="SGNH hydrolase"/>
    <property type="match status" value="1"/>
</dbReference>
<evidence type="ECO:0000256" key="2">
    <source>
        <dbReference type="SAM" id="SignalP"/>
    </source>
</evidence>
<proteinExistence type="predicted"/>
<dbReference type="CDD" id="cd00229">
    <property type="entry name" value="SGNH_hydrolase"/>
    <property type="match status" value="1"/>
</dbReference>
<evidence type="ECO:0000256" key="1">
    <source>
        <dbReference type="SAM" id="MobiDB-lite"/>
    </source>
</evidence>
<sequence length="271" mass="29098">MIHAVTRCLPALVLAATLSACSATPPYEDPDNPTPVAQERADQVSRTELDPQTTIMGIADRAAGDPGDRPRILAMGDSMMAWHGAIGKSIPDVIAETLDAEVASHAVSGARVIYRLPLTGAMGMNIGKQFRDGGWDWVVMNGGGNDLWLGCGCMLCDRKMDRLISKDGATGAIPEMVARARASNARVIYLGYLRSPGVGSPIEYCKDEGDELDARLARMAEAMDGVYFLSMSDLVPFGDRSYHALDMIHPSIKASREIGQRVAALMTELDS</sequence>
<keyword evidence="4" id="KW-0378">Hydrolase</keyword>
<gene>
    <name evidence="4" type="ORF">SAMN05421751_1273</name>
</gene>
<feature type="domain" description="SGNH hydrolase-type esterase" evidence="3">
    <location>
        <begin position="74"/>
        <end position="251"/>
    </location>
</feature>
<reference evidence="4 5" key="1">
    <citation type="submission" date="2016-10" db="EMBL/GenBank/DDBJ databases">
        <authorList>
            <person name="de Groot N.N."/>
        </authorList>
    </citation>
    <scope>NUCLEOTIDE SEQUENCE [LARGE SCALE GENOMIC DNA]</scope>
    <source>
        <strain evidence="4 5">DSM 23413</strain>
    </source>
</reference>
<organism evidence="4 5">
    <name type="scientific">Jhaorihella thermophila</name>
    <dbReference type="NCBI Taxonomy" id="488547"/>
    <lineage>
        <taxon>Bacteria</taxon>
        <taxon>Pseudomonadati</taxon>
        <taxon>Pseudomonadota</taxon>
        <taxon>Alphaproteobacteria</taxon>
        <taxon>Rhodobacterales</taxon>
        <taxon>Paracoccaceae</taxon>
        <taxon>Jhaorihella</taxon>
    </lineage>
</organism>
<keyword evidence="5" id="KW-1185">Reference proteome</keyword>